<dbReference type="PANTHER" id="PTHR43546:SF9">
    <property type="entry name" value="L-ASCORBATE-6-PHOSPHATE LACTONASE ULAG-RELATED"/>
    <property type="match status" value="1"/>
</dbReference>
<dbReference type="InterPro" id="IPR001279">
    <property type="entry name" value="Metallo-B-lactamas"/>
</dbReference>
<dbReference type="EMBL" id="JAERRB010000005">
    <property type="protein sequence ID" value="MBL0742687.1"/>
    <property type="molecule type" value="Genomic_DNA"/>
</dbReference>
<accession>A0ABS1KVH2</accession>
<evidence type="ECO:0000259" key="2">
    <source>
        <dbReference type="Pfam" id="PF12706"/>
    </source>
</evidence>
<dbReference type="Gene3D" id="3.60.15.10">
    <property type="entry name" value="Ribonuclease Z/Hydroxyacylglutathione hydrolase-like"/>
    <property type="match status" value="1"/>
</dbReference>
<gene>
    <name evidence="3" type="ORF">JI741_15785</name>
</gene>
<evidence type="ECO:0000256" key="1">
    <source>
        <dbReference type="ARBA" id="ARBA00022801"/>
    </source>
</evidence>
<evidence type="ECO:0000313" key="4">
    <source>
        <dbReference type="Proteomes" id="UP000613030"/>
    </source>
</evidence>
<name>A0ABS1KVH2_9BACT</name>
<dbReference type="PANTHER" id="PTHR43546">
    <property type="entry name" value="UPF0173 METAL-DEPENDENT HYDROLASE MJ1163-RELATED"/>
    <property type="match status" value="1"/>
</dbReference>
<dbReference type="SUPFAM" id="SSF56281">
    <property type="entry name" value="Metallo-hydrolase/oxidoreductase"/>
    <property type="match status" value="1"/>
</dbReference>
<dbReference type="InterPro" id="IPR036866">
    <property type="entry name" value="RibonucZ/Hydroxyglut_hydro"/>
</dbReference>
<keyword evidence="1" id="KW-0378">Hydrolase</keyword>
<comment type="caution">
    <text evidence="3">The sequence shown here is derived from an EMBL/GenBank/DDBJ whole genome shotgun (WGS) entry which is preliminary data.</text>
</comment>
<reference evidence="3 4" key="1">
    <citation type="submission" date="2021-01" db="EMBL/GenBank/DDBJ databases">
        <title>Chryseolinea sp. Jin1 Genome sequencing and assembly.</title>
        <authorList>
            <person name="Kim I."/>
        </authorList>
    </citation>
    <scope>NUCLEOTIDE SEQUENCE [LARGE SCALE GENOMIC DNA]</scope>
    <source>
        <strain evidence="3 4">Jin1</strain>
    </source>
</reference>
<protein>
    <submittedName>
        <fullName evidence="3">MBL fold metallo-hydrolase</fullName>
    </submittedName>
</protein>
<evidence type="ECO:0000313" key="3">
    <source>
        <dbReference type="EMBL" id="MBL0742687.1"/>
    </source>
</evidence>
<dbReference type="InterPro" id="IPR050114">
    <property type="entry name" value="UPF0173_UPF0282_UlaG_hydrolase"/>
</dbReference>
<dbReference type="Pfam" id="PF12706">
    <property type="entry name" value="Lactamase_B_2"/>
    <property type="match status" value="1"/>
</dbReference>
<dbReference type="RefSeq" id="WP_202011192.1">
    <property type="nucleotide sequence ID" value="NZ_JAERRB010000005.1"/>
</dbReference>
<organism evidence="3 4">
    <name type="scientific">Chryseolinea lacunae</name>
    <dbReference type="NCBI Taxonomy" id="2801331"/>
    <lineage>
        <taxon>Bacteria</taxon>
        <taxon>Pseudomonadati</taxon>
        <taxon>Bacteroidota</taxon>
        <taxon>Cytophagia</taxon>
        <taxon>Cytophagales</taxon>
        <taxon>Fulvivirgaceae</taxon>
        <taxon>Chryseolinea</taxon>
    </lineage>
</organism>
<keyword evidence="4" id="KW-1185">Reference proteome</keyword>
<sequence>MKPDITLTHIDTACMLLEINGYKILTDPTLDRAGKIYYHGYGTFSRKTSDPVWNEGDLDGIDLVLLSHHQHKDNFDNNGKKLTSTVQTVISTKAARRAMPGTIGLDDWESIAIDTPKVPNLKITATPAQHHPWWIPEFLSGKVIGFVIEFEGQQNGVVYISGDTVYFGGIGDVAKHFPKIDIGIFHVGAVQFRYLTGFGQYTMDSRDLLKSVDVLNPRRVVPIHQKGWTHFKEKESDLMNILKRNLTTRDRVTFLRAGEKTKF</sequence>
<proteinExistence type="predicted"/>
<feature type="domain" description="Metallo-beta-lactamase" evidence="2">
    <location>
        <begin position="23"/>
        <end position="224"/>
    </location>
</feature>
<dbReference type="Proteomes" id="UP000613030">
    <property type="component" value="Unassembled WGS sequence"/>
</dbReference>